<dbReference type="EMBL" id="BPLR01003079">
    <property type="protein sequence ID" value="GIX80975.1"/>
    <property type="molecule type" value="Genomic_DNA"/>
</dbReference>
<accession>A0AAV4NAV4</accession>
<evidence type="ECO:0000313" key="2">
    <source>
        <dbReference type="EMBL" id="GIX80975.1"/>
    </source>
</evidence>
<protein>
    <submittedName>
        <fullName evidence="2">Uncharacterized protein</fullName>
    </submittedName>
</protein>
<feature type="chain" id="PRO_5043910079" evidence="1">
    <location>
        <begin position="24"/>
        <end position="121"/>
    </location>
</feature>
<organism evidence="2 3">
    <name type="scientific">Caerostris extrusa</name>
    <name type="common">Bark spider</name>
    <name type="synonym">Caerostris bankana</name>
    <dbReference type="NCBI Taxonomy" id="172846"/>
    <lineage>
        <taxon>Eukaryota</taxon>
        <taxon>Metazoa</taxon>
        <taxon>Ecdysozoa</taxon>
        <taxon>Arthropoda</taxon>
        <taxon>Chelicerata</taxon>
        <taxon>Arachnida</taxon>
        <taxon>Araneae</taxon>
        <taxon>Araneomorphae</taxon>
        <taxon>Entelegynae</taxon>
        <taxon>Araneoidea</taxon>
        <taxon>Araneidae</taxon>
        <taxon>Caerostris</taxon>
    </lineage>
</organism>
<reference evidence="2 3" key="1">
    <citation type="submission" date="2021-06" db="EMBL/GenBank/DDBJ databases">
        <title>Caerostris extrusa draft genome.</title>
        <authorList>
            <person name="Kono N."/>
            <person name="Arakawa K."/>
        </authorList>
    </citation>
    <scope>NUCLEOTIDE SEQUENCE [LARGE SCALE GENOMIC DNA]</scope>
</reference>
<keyword evidence="1" id="KW-0732">Signal</keyword>
<dbReference type="AlphaFoldDB" id="A0AAV4NAV4"/>
<sequence length="121" mass="13397">MILMGNQLWGNIQLLAQWLIANAACWSGTKVRKPIGAAGCTLGARLLAGARGSRASHEQFKPDLAGPKLMWPHLHSNQLKMCLESGLPHFVSYSLFWSGGHILWKTKYNVPAFARDERGLK</sequence>
<keyword evidence="3" id="KW-1185">Reference proteome</keyword>
<name>A0AAV4NAV4_CAEEX</name>
<evidence type="ECO:0000256" key="1">
    <source>
        <dbReference type="SAM" id="SignalP"/>
    </source>
</evidence>
<proteinExistence type="predicted"/>
<comment type="caution">
    <text evidence="2">The sequence shown here is derived from an EMBL/GenBank/DDBJ whole genome shotgun (WGS) entry which is preliminary data.</text>
</comment>
<evidence type="ECO:0000313" key="3">
    <source>
        <dbReference type="Proteomes" id="UP001054945"/>
    </source>
</evidence>
<feature type="signal peptide" evidence="1">
    <location>
        <begin position="1"/>
        <end position="23"/>
    </location>
</feature>
<dbReference type="Proteomes" id="UP001054945">
    <property type="component" value="Unassembled WGS sequence"/>
</dbReference>
<gene>
    <name evidence="2" type="ORF">CEXT_561091</name>
</gene>